<keyword evidence="5" id="KW-1185">Reference proteome</keyword>
<gene>
    <name evidence="4" type="ORF">PBRA_001599</name>
</gene>
<dbReference type="OMA" id="HKFWAYE"/>
<dbReference type="SUPFAM" id="SSF47473">
    <property type="entry name" value="EF-hand"/>
    <property type="match status" value="1"/>
</dbReference>
<evidence type="ECO:0000256" key="3">
    <source>
        <dbReference type="ARBA" id="ARBA00022837"/>
    </source>
</evidence>
<dbReference type="PANTHER" id="PTHR12085:SF3">
    <property type="entry name" value="SERINE_THREONINE-PROTEIN PHOSPHATASE 2A REGULATORY SUBUNIT B'' SUBUNIT GAMMA"/>
    <property type="match status" value="1"/>
</dbReference>
<dbReference type="GO" id="GO:0035303">
    <property type="term" value="P:regulation of dephosphorylation"/>
    <property type="evidence" value="ECO:0007669"/>
    <property type="project" value="InterPro"/>
</dbReference>
<dbReference type="InterPro" id="IPR011992">
    <property type="entry name" value="EF-hand-dom_pair"/>
</dbReference>
<name>A0A0G4IZP9_PLABS</name>
<dbReference type="STRING" id="37360.A0A0G4IZP9"/>
<organism evidence="4 5">
    <name type="scientific">Plasmodiophora brassicae</name>
    <name type="common">Clubroot disease agent</name>
    <dbReference type="NCBI Taxonomy" id="37360"/>
    <lineage>
        <taxon>Eukaryota</taxon>
        <taxon>Sar</taxon>
        <taxon>Rhizaria</taxon>
        <taxon>Endomyxa</taxon>
        <taxon>Phytomyxea</taxon>
        <taxon>Plasmodiophorida</taxon>
        <taxon>Plasmodiophoridae</taxon>
        <taxon>Plasmodiophora</taxon>
    </lineage>
</organism>
<dbReference type="InterPro" id="IPR039865">
    <property type="entry name" value="PPP2R3C"/>
</dbReference>
<accession>A0A0G4IZP9</accession>
<proteinExistence type="predicted"/>
<dbReference type="PROSITE" id="PS00018">
    <property type="entry name" value="EF_HAND_1"/>
    <property type="match status" value="1"/>
</dbReference>
<reference evidence="4 5" key="1">
    <citation type="submission" date="2015-02" db="EMBL/GenBank/DDBJ databases">
        <authorList>
            <person name="Chooi Y.-H."/>
        </authorList>
    </citation>
    <scope>NUCLEOTIDE SEQUENCE [LARGE SCALE GENOMIC DNA]</scope>
    <source>
        <strain evidence="4">E3</strain>
    </source>
</reference>
<comment type="subcellular location">
    <subcellularLocation>
        <location evidence="1">Cytoplasm</location>
    </subcellularLocation>
</comment>
<evidence type="ECO:0000313" key="5">
    <source>
        <dbReference type="Proteomes" id="UP000039324"/>
    </source>
</evidence>
<dbReference type="GO" id="GO:0030865">
    <property type="term" value="P:cortical cytoskeleton organization"/>
    <property type="evidence" value="ECO:0007669"/>
    <property type="project" value="TreeGrafter"/>
</dbReference>
<evidence type="ECO:0000313" key="4">
    <source>
        <dbReference type="EMBL" id="CEP00546.1"/>
    </source>
</evidence>
<evidence type="ECO:0008006" key="6">
    <source>
        <dbReference type="Google" id="ProtNLM"/>
    </source>
</evidence>
<keyword evidence="3" id="KW-0106">Calcium</keyword>
<dbReference type="Gene3D" id="1.10.238.10">
    <property type="entry name" value="EF-hand"/>
    <property type="match status" value="1"/>
</dbReference>
<sequence length="453" mass="52037">MALAVLERIVARDGEPTVESDPMPIFRRLYDEREKSVADALPKFFFKKTNESDLMYSLLDEGRQRFLDQKDASLPDDDELDIVFSLLMKYSTRVTSGNDPCDWIDYDGFSAIRAQCPPKTRSFFTARNFCRFARDAHDRINSGALYHFIVRKVSADSTRVSLTSLDISGSGSLTEADLERYVFDEIRDLYQLQTLEEPFYPFYVFTAVRYILFVLDPLRKGPTRTIGAYVTFVELTVDLALIGRVKISDLVSSPVMREFADLRHAPAPGTESGRSWFSAHSALSVYALYLKLDKDHNGMLSKQELNEYNDGAFTELFFDRVFQVSRTYNGEMDYKTFLDMELALQKRDTPQGLRYFFNILDVNHVGYLTGYNINLFFRAVLAKMKEFGLEPVRVEDVINEVFDMVGPSDPERIFYDDLLRSGVGHTVVSILIDVNGFWAYDNRESLNQEPDQV</sequence>
<protein>
    <recommendedName>
        <fullName evidence="6">Serine/threonine-protein phosphatase 2A regulatory subunit B'' subunit gamma</fullName>
    </recommendedName>
</protein>
<evidence type="ECO:0000256" key="2">
    <source>
        <dbReference type="ARBA" id="ARBA00022490"/>
    </source>
</evidence>
<dbReference type="CDD" id="cd21505">
    <property type="entry name" value="PPP2R3C"/>
    <property type="match status" value="1"/>
</dbReference>
<dbReference type="EMBL" id="CDSF01000101">
    <property type="protein sequence ID" value="CEP00546.1"/>
    <property type="molecule type" value="Genomic_DNA"/>
</dbReference>
<dbReference type="OrthoDB" id="10265007at2759"/>
<evidence type="ECO:0000256" key="1">
    <source>
        <dbReference type="ARBA" id="ARBA00004496"/>
    </source>
</evidence>
<dbReference type="GO" id="GO:0000226">
    <property type="term" value="P:microtubule cytoskeleton organization"/>
    <property type="evidence" value="ECO:0007669"/>
    <property type="project" value="TreeGrafter"/>
</dbReference>
<dbReference type="Proteomes" id="UP000039324">
    <property type="component" value="Unassembled WGS sequence"/>
</dbReference>
<dbReference type="GO" id="GO:0005819">
    <property type="term" value="C:spindle"/>
    <property type="evidence" value="ECO:0007669"/>
    <property type="project" value="TreeGrafter"/>
</dbReference>
<dbReference type="AlphaFoldDB" id="A0A0G4IZP9"/>
<dbReference type="GO" id="GO:0005737">
    <property type="term" value="C:cytoplasm"/>
    <property type="evidence" value="ECO:0007669"/>
    <property type="project" value="UniProtKB-SubCell"/>
</dbReference>
<dbReference type="InterPro" id="IPR018247">
    <property type="entry name" value="EF_Hand_1_Ca_BS"/>
</dbReference>
<keyword evidence="2" id="KW-0963">Cytoplasm</keyword>
<dbReference type="PANTHER" id="PTHR12085">
    <property type="entry name" value="SERINE/THREONINE-PROTEIN PHOSPHATASE 2A REGULATORY SUBUNIT B'' SUBUNIT GAMMA"/>
    <property type="match status" value="1"/>
</dbReference>